<dbReference type="PANTHER" id="PTHR16470">
    <property type="entry name" value="UBIQUITIN DOMAIN-CONTAINING PROTEIN UBFD1"/>
    <property type="match status" value="1"/>
</dbReference>
<name>A0AAV2PUE3_MEGNR</name>
<dbReference type="SMART" id="SM00213">
    <property type="entry name" value="UBQ"/>
    <property type="match status" value="1"/>
</dbReference>
<gene>
    <name evidence="3" type="ORF">MNOR_LOCUS4109</name>
</gene>
<evidence type="ECO:0000313" key="3">
    <source>
        <dbReference type="EMBL" id="CAL4064460.1"/>
    </source>
</evidence>
<feature type="compositionally biased region" description="Low complexity" evidence="1">
    <location>
        <begin position="87"/>
        <end position="98"/>
    </location>
</feature>
<sequence length="338" mass="37804">YRRRRTDDFVHRNARHLFVSCGVVLIHSELLPTDNCHSIYLRNADIHAIMSTQEPEVNSNDESKNEVSNSEESQKLSTAVTEDDSNSAQDSQTITATTDTDKTESQSEDVVTSGETVSFKLVFNKTKYDIEFPLDNTIKQLKEHLTSIINVLPAMQKVMIKGLAKDEKTLRELGVAKGSKVMVVGSKLDDLVSVCPPKTDASAPKETTTITSSKEPLSKQKIHRKILDKGLPDDVMPGIKNIKESLPACPLSGMVNKHGGKVRLTFKLELDQVWIGTKERTEKINMNHIRQVVSEPIEGFDQYHIVGLQLGPTEASRYWIYWVPAQYVDAIKDTVLGK</sequence>
<organism evidence="3 4">
    <name type="scientific">Meganyctiphanes norvegica</name>
    <name type="common">Northern krill</name>
    <name type="synonym">Thysanopoda norvegica</name>
    <dbReference type="NCBI Taxonomy" id="48144"/>
    <lineage>
        <taxon>Eukaryota</taxon>
        <taxon>Metazoa</taxon>
        <taxon>Ecdysozoa</taxon>
        <taxon>Arthropoda</taxon>
        <taxon>Crustacea</taxon>
        <taxon>Multicrustacea</taxon>
        <taxon>Malacostraca</taxon>
        <taxon>Eumalacostraca</taxon>
        <taxon>Eucarida</taxon>
        <taxon>Euphausiacea</taxon>
        <taxon>Euphausiidae</taxon>
        <taxon>Meganyctiphanes</taxon>
    </lineage>
</organism>
<evidence type="ECO:0000313" key="4">
    <source>
        <dbReference type="Proteomes" id="UP001497623"/>
    </source>
</evidence>
<dbReference type="InterPro" id="IPR029071">
    <property type="entry name" value="Ubiquitin-like_domsf"/>
</dbReference>
<evidence type="ECO:0000259" key="2">
    <source>
        <dbReference type="PROSITE" id="PS50053"/>
    </source>
</evidence>
<dbReference type="InterPro" id="IPR039120">
    <property type="entry name" value="UBFD1"/>
</dbReference>
<reference evidence="3 4" key="1">
    <citation type="submission" date="2024-05" db="EMBL/GenBank/DDBJ databases">
        <authorList>
            <person name="Wallberg A."/>
        </authorList>
    </citation>
    <scope>NUCLEOTIDE SEQUENCE [LARGE SCALE GENOMIC DNA]</scope>
</reference>
<dbReference type="Pfam" id="PF25343">
    <property type="entry name" value="PH_UBFD1_C"/>
    <property type="match status" value="1"/>
</dbReference>
<feature type="domain" description="Ubiquitin-like" evidence="2">
    <location>
        <begin position="115"/>
        <end position="190"/>
    </location>
</feature>
<keyword evidence="4" id="KW-1185">Reference proteome</keyword>
<dbReference type="Gene3D" id="3.10.20.90">
    <property type="entry name" value="Phosphatidylinositol 3-kinase Catalytic Subunit, Chain A, domain 1"/>
    <property type="match status" value="1"/>
</dbReference>
<dbReference type="AlphaFoldDB" id="A0AAV2PUE3"/>
<dbReference type="Proteomes" id="UP001497623">
    <property type="component" value="Unassembled WGS sequence"/>
</dbReference>
<dbReference type="SUPFAM" id="SSF54236">
    <property type="entry name" value="Ubiquitin-like"/>
    <property type="match status" value="1"/>
</dbReference>
<dbReference type="CDD" id="cd17047">
    <property type="entry name" value="Ubl_UBFD1"/>
    <property type="match status" value="1"/>
</dbReference>
<feature type="compositionally biased region" description="Low complexity" evidence="1">
    <location>
        <begin position="56"/>
        <end position="71"/>
    </location>
</feature>
<feature type="non-terminal residue" evidence="3">
    <location>
        <position position="1"/>
    </location>
</feature>
<dbReference type="EMBL" id="CAXKWB010001490">
    <property type="protein sequence ID" value="CAL4064460.1"/>
    <property type="molecule type" value="Genomic_DNA"/>
</dbReference>
<dbReference type="PROSITE" id="PS50053">
    <property type="entry name" value="UBIQUITIN_2"/>
    <property type="match status" value="1"/>
</dbReference>
<evidence type="ECO:0000256" key="1">
    <source>
        <dbReference type="SAM" id="MobiDB-lite"/>
    </source>
</evidence>
<dbReference type="InterPro" id="IPR057455">
    <property type="entry name" value="UBFD1_C"/>
</dbReference>
<comment type="caution">
    <text evidence="3">The sequence shown here is derived from an EMBL/GenBank/DDBJ whole genome shotgun (WGS) entry which is preliminary data.</text>
</comment>
<dbReference type="GO" id="GO:0045296">
    <property type="term" value="F:cadherin binding"/>
    <property type="evidence" value="ECO:0007669"/>
    <property type="project" value="TreeGrafter"/>
</dbReference>
<dbReference type="Pfam" id="PF00240">
    <property type="entry name" value="ubiquitin"/>
    <property type="match status" value="1"/>
</dbReference>
<dbReference type="GO" id="GO:0003723">
    <property type="term" value="F:RNA binding"/>
    <property type="evidence" value="ECO:0007669"/>
    <property type="project" value="TreeGrafter"/>
</dbReference>
<dbReference type="InterPro" id="IPR000626">
    <property type="entry name" value="Ubiquitin-like_dom"/>
</dbReference>
<proteinExistence type="predicted"/>
<dbReference type="PANTHER" id="PTHR16470:SF0">
    <property type="entry name" value="UBIQUITIN DOMAIN-CONTAINING PROTEIN UBFD1"/>
    <property type="match status" value="1"/>
</dbReference>
<protein>
    <recommendedName>
        <fullName evidence="2">Ubiquitin-like domain-containing protein</fullName>
    </recommendedName>
</protein>
<accession>A0AAV2PUE3</accession>
<feature type="region of interest" description="Disordered" evidence="1">
    <location>
        <begin position="52"/>
        <end position="110"/>
    </location>
</feature>